<organism evidence="2 3">
    <name type="scientific">Rhizobium rhizogenes</name>
    <name type="common">Agrobacterium rhizogenes</name>
    <dbReference type="NCBI Taxonomy" id="359"/>
    <lineage>
        <taxon>Bacteria</taxon>
        <taxon>Pseudomonadati</taxon>
        <taxon>Pseudomonadota</taxon>
        <taxon>Alphaproteobacteria</taxon>
        <taxon>Hyphomicrobiales</taxon>
        <taxon>Rhizobiaceae</taxon>
        <taxon>Rhizobium/Agrobacterium group</taxon>
        <taxon>Rhizobium</taxon>
    </lineage>
</organism>
<feature type="transmembrane region" description="Helical" evidence="1">
    <location>
        <begin position="32"/>
        <end position="51"/>
    </location>
</feature>
<evidence type="ECO:0000313" key="3">
    <source>
        <dbReference type="Proteomes" id="UP000320858"/>
    </source>
</evidence>
<feature type="transmembrane region" description="Helical" evidence="1">
    <location>
        <begin position="81"/>
        <end position="99"/>
    </location>
</feature>
<dbReference type="Proteomes" id="UP000320858">
    <property type="component" value="Unassembled WGS sequence"/>
</dbReference>
<comment type="caution">
    <text evidence="2">The sequence shown here is derived from an EMBL/GenBank/DDBJ whole genome shotgun (WGS) entry which is preliminary data.</text>
</comment>
<sequence>MLQQVVYLVFKTCICLIYDYSQTCLGAYMTTFPRHIILVPAVALVIAVLPLSYGYYTLLRLGITAFAAFFAYIEYEKHGAFTGWVFGFICVGLLFNPFIPVHFSRSSWFILDLLGAGVFAAYWKFSTTKLGE</sequence>
<protein>
    <submittedName>
        <fullName evidence="2">Uncharacterized protein</fullName>
    </submittedName>
</protein>
<evidence type="ECO:0000256" key="1">
    <source>
        <dbReference type="SAM" id="Phobius"/>
    </source>
</evidence>
<keyword evidence="1" id="KW-0812">Transmembrane</keyword>
<keyword evidence="1" id="KW-0472">Membrane</keyword>
<dbReference type="InterPro" id="IPR046548">
    <property type="entry name" value="DUF6804"/>
</dbReference>
<dbReference type="AlphaFoldDB" id="A0AA95AGM6"/>
<reference evidence="2 3" key="1">
    <citation type="journal article" date="2019" name="Appl. Microbiol. Biotechnol.">
        <title>Differential efficiency of wild type rhizogenic strains for rol gene transformation of plants.</title>
        <authorList>
            <person name="Desmet S."/>
            <person name="De Keyser E."/>
            <person name="Van Vaerenbergh J."/>
            <person name="Baeyen S."/>
            <person name="Van Huylenbroeck J."/>
            <person name="Geelen D."/>
            <person name="Dhooghe E."/>
        </authorList>
    </citation>
    <scope>NUCLEOTIDE SEQUENCE [LARGE SCALE GENOMIC DNA]</scope>
    <source>
        <strain evidence="2 3">B 4.1</strain>
    </source>
</reference>
<feature type="transmembrane region" description="Helical" evidence="1">
    <location>
        <begin position="106"/>
        <end position="125"/>
    </location>
</feature>
<dbReference type="EMBL" id="SGOB01000006">
    <property type="protein sequence ID" value="TRA86081.1"/>
    <property type="molecule type" value="Genomic_DNA"/>
</dbReference>
<keyword evidence="1" id="KW-1133">Transmembrane helix</keyword>
<proteinExistence type="predicted"/>
<dbReference type="Pfam" id="PF20619">
    <property type="entry name" value="DUF6804"/>
    <property type="match status" value="1"/>
</dbReference>
<evidence type="ECO:0000313" key="2">
    <source>
        <dbReference type="EMBL" id="TRA86081.1"/>
    </source>
</evidence>
<name>A0AA95AGM6_RHIRH</name>
<accession>A0AA95AGM6</accession>
<gene>
    <name evidence="2" type="ORF">EXN24_21315</name>
</gene>